<reference evidence="2" key="1">
    <citation type="submission" date="2013-05" db="EMBL/GenBank/DDBJ databases">
        <title>Draft genome sequences of six wheat associated Fusarium spp. isolates.</title>
        <authorList>
            <person name="Moolhuijzen P.M."/>
            <person name="Manners J.M."/>
            <person name="Wilcox S."/>
            <person name="Bellgard M.I."/>
            <person name="Gardiner D.M."/>
        </authorList>
    </citation>
    <scope>NUCLEOTIDE SEQUENCE</scope>
    <source>
        <strain evidence="2">CS5907</strain>
    </source>
</reference>
<accession>A0A090M9F1</accession>
<name>A0A090M9F1_9HYPO</name>
<comment type="caution">
    <text evidence="2">The sequence shown here is derived from an EMBL/GenBank/DDBJ whole genome shotgun (WGS) entry which is preliminary data.</text>
</comment>
<dbReference type="EMBL" id="CBMG010001993">
    <property type="protein sequence ID" value="CEG03729.1"/>
    <property type="molecule type" value="Genomic_DNA"/>
</dbReference>
<evidence type="ECO:0000313" key="2">
    <source>
        <dbReference type="EMBL" id="CEG03729.1"/>
    </source>
</evidence>
<sequence length="68" mass="7469">MSSVSPKLNLEHARELSKTNEDRLSAVSAELKACDEAIVGLDSHSQILNMSENLDAILNDFLELEIIS</sequence>
<feature type="region of interest" description="Disordered" evidence="1">
    <location>
        <begin position="1"/>
        <end position="20"/>
    </location>
</feature>
<organism evidence="2">
    <name type="scientific">Fusarium acuminatum CS5907</name>
    <dbReference type="NCBI Taxonomy" id="1318461"/>
    <lineage>
        <taxon>Eukaryota</taxon>
        <taxon>Fungi</taxon>
        <taxon>Dikarya</taxon>
        <taxon>Ascomycota</taxon>
        <taxon>Pezizomycotina</taxon>
        <taxon>Sordariomycetes</taxon>
        <taxon>Hypocreomycetidae</taxon>
        <taxon>Hypocreales</taxon>
        <taxon>Nectriaceae</taxon>
        <taxon>Fusarium</taxon>
        <taxon>Fusarium tricinctum species complex</taxon>
    </lineage>
</organism>
<feature type="compositionally biased region" description="Basic and acidic residues" evidence="1">
    <location>
        <begin position="9"/>
        <end position="20"/>
    </location>
</feature>
<evidence type="ECO:0000256" key="1">
    <source>
        <dbReference type="SAM" id="MobiDB-lite"/>
    </source>
</evidence>
<dbReference type="AlphaFoldDB" id="A0A090M9F1"/>
<gene>
    <name evidence="2" type="ORF">BN851_0098220</name>
</gene>
<proteinExistence type="predicted"/>
<protein>
    <submittedName>
        <fullName evidence="2">WGS project CBMG000000000 data, contig CS5907-c001999</fullName>
    </submittedName>
</protein>